<dbReference type="Pfam" id="PF00096">
    <property type="entry name" value="zf-C2H2"/>
    <property type="match status" value="2"/>
</dbReference>
<dbReference type="GO" id="GO:0140297">
    <property type="term" value="F:DNA-binding transcription factor binding"/>
    <property type="evidence" value="ECO:0007669"/>
    <property type="project" value="UniProtKB-ARBA"/>
</dbReference>
<dbReference type="PROSITE" id="PS00028">
    <property type="entry name" value="ZINC_FINGER_C2H2_1"/>
    <property type="match status" value="3"/>
</dbReference>
<dbReference type="InterPro" id="IPR013087">
    <property type="entry name" value="Znf_C2H2_type"/>
</dbReference>
<dbReference type="PANTHER" id="PTHR45718:SF4">
    <property type="entry name" value="TRANSCRIPTIONAL ACTIVATOR CUBITUS INTERRUPTUS"/>
    <property type="match status" value="1"/>
</dbReference>
<dbReference type="EMBL" id="CANHGI010000006">
    <property type="protein sequence ID" value="CAI5454335.1"/>
    <property type="molecule type" value="Genomic_DNA"/>
</dbReference>
<evidence type="ECO:0000256" key="2">
    <source>
        <dbReference type="ARBA" id="ARBA00022723"/>
    </source>
</evidence>
<comment type="subcellular location">
    <subcellularLocation>
        <location evidence="1">Nucleus</location>
    </subcellularLocation>
</comment>
<keyword evidence="2" id="KW-0479">Metal-binding</keyword>
<dbReference type="InterPro" id="IPR056436">
    <property type="entry name" value="Znf-C2H2_ZIC1-5/GLI1-3-like"/>
</dbReference>
<keyword evidence="6" id="KW-0805">Transcription regulation</keyword>
<feature type="compositionally biased region" description="Basic and acidic residues" evidence="10">
    <location>
        <begin position="234"/>
        <end position="250"/>
    </location>
</feature>
<accession>A0A9P1J270</accession>
<evidence type="ECO:0000256" key="5">
    <source>
        <dbReference type="ARBA" id="ARBA00022833"/>
    </source>
</evidence>
<keyword evidence="3" id="KW-0677">Repeat</keyword>
<dbReference type="AlphaFoldDB" id="A0A9P1J270"/>
<proteinExistence type="predicted"/>
<keyword evidence="7" id="KW-0804">Transcription</keyword>
<reference evidence="12" key="1">
    <citation type="submission" date="2022-11" db="EMBL/GenBank/DDBJ databases">
        <authorList>
            <person name="Kikuchi T."/>
        </authorList>
    </citation>
    <scope>NUCLEOTIDE SEQUENCE</scope>
    <source>
        <strain evidence="12">PS1010</strain>
    </source>
</reference>
<dbReference type="PROSITE" id="PS50157">
    <property type="entry name" value="ZINC_FINGER_C2H2_2"/>
    <property type="match status" value="4"/>
</dbReference>
<dbReference type="FunFam" id="3.30.160.60:FF:000032">
    <property type="entry name" value="Krueppel-like factor 4"/>
    <property type="match status" value="1"/>
</dbReference>
<feature type="domain" description="C2H2-type" evidence="11">
    <location>
        <begin position="150"/>
        <end position="179"/>
    </location>
</feature>
<evidence type="ECO:0000259" key="11">
    <source>
        <dbReference type="PROSITE" id="PS50157"/>
    </source>
</evidence>
<evidence type="ECO:0000256" key="1">
    <source>
        <dbReference type="ARBA" id="ARBA00004123"/>
    </source>
</evidence>
<dbReference type="OrthoDB" id="5968217at2759"/>
<evidence type="ECO:0000256" key="6">
    <source>
        <dbReference type="ARBA" id="ARBA00023015"/>
    </source>
</evidence>
<keyword evidence="13" id="KW-1185">Reference proteome</keyword>
<protein>
    <recommendedName>
        <fullName evidence="11">C2H2-type domain-containing protein</fullName>
    </recommendedName>
</protein>
<keyword evidence="8" id="KW-0539">Nucleus</keyword>
<evidence type="ECO:0000313" key="13">
    <source>
        <dbReference type="Proteomes" id="UP001152747"/>
    </source>
</evidence>
<dbReference type="GO" id="GO:0008270">
    <property type="term" value="F:zinc ion binding"/>
    <property type="evidence" value="ECO:0007669"/>
    <property type="project" value="UniProtKB-KW"/>
</dbReference>
<dbReference type="PANTHER" id="PTHR45718">
    <property type="entry name" value="TRANSCRIPTIONAL ACTIVATOR CUBITUS INTERRUPTUS"/>
    <property type="match status" value="1"/>
</dbReference>
<sequence length="328" mass="37975">MISEVYYPQRCNLDEPKQNDWTTQQPYPDPATYSPNFYMDQSAPRYFPGQTDAFGYARPNASNFYNNFPTSKASPSSLLFCKWVENGEECGMMFDSPQAISSHLSDFHIPRGDQNNHVCRWKSCNRNGKIFKAKYKLVNHARVHTGERPFTCPIEHCRKEFARSENLKIHVRTHTGEKPFQCLHEGCSKFFANSSDRKKHMHVHSTQKPYRCRYPHCDKTYTHPSSLRKHLKAHEKDENCKTPEHDESSDSGHASVGSPPTDESAFSPEVIKNIDYEQKCIIQPTPMQSAFHNIQPPELQNFYPTHPQVHPQMYPMLGQIDFFSGYPH</sequence>
<evidence type="ECO:0000256" key="10">
    <source>
        <dbReference type="SAM" id="MobiDB-lite"/>
    </source>
</evidence>
<dbReference type="GO" id="GO:0000978">
    <property type="term" value="F:RNA polymerase II cis-regulatory region sequence-specific DNA binding"/>
    <property type="evidence" value="ECO:0007669"/>
    <property type="project" value="TreeGrafter"/>
</dbReference>
<dbReference type="GO" id="GO:0000981">
    <property type="term" value="F:DNA-binding transcription factor activity, RNA polymerase II-specific"/>
    <property type="evidence" value="ECO:0007669"/>
    <property type="project" value="TreeGrafter"/>
</dbReference>
<dbReference type="GO" id="GO:0005634">
    <property type="term" value="C:nucleus"/>
    <property type="evidence" value="ECO:0007669"/>
    <property type="project" value="UniProtKB-SubCell"/>
</dbReference>
<feature type="domain" description="C2H2-type" evidence="11">
    <location>
        <begin position="122"/>
        <end position="149"/>
    </location>
</feature>
<organism evidence="12 13">
    <name type="scientific">Caenorhabditis angaria</name>
    <dbReference type="NCBI Taxonomy" id="860376"/>
    <lineage>
        <taxon>Eukaryota</taxon>
        <taxon>Metazoa</taxon>
        <taxon>Ecdysozoa</taxon>
        <taxon>Nematoda</taxon>
        <taxon>Chromadorea</taxon>
        <taxon>Rhabditida</taxon>
        <taxon>Rhabditina</taxon>
        <taxon>Rhabditomorpha</taxon>
        <taxon>Rhabditoidea</taxon>
        <taxon>Rhabditidae</taxon>
        <taxon>Peloderinae</taxon>
        <taxon>Caenorhabditis</taxon>
    </lineage>
</organism>
<evidence type="ECO:0000256" key="8">
    <source>
        <dbReference type="ARBA" id="ARBA00023242"/>
    </source>
</evidence>
<feature type="domain" description="C2H2-type" evidence="11">
    <location>
        <begin position="210"/>
        <end position="239"/>
    </location>
</feature>
<dbReference type="InterPro" id="IPR043359">
    <property type="entry name" value="GLI-like"/>
</dbReference>
<evidence type="ECO:0000256" key="3">
    <source>
        <dbReference type="ARBA" id="ARBA00022737"/>
    </source>
</evidence>
<evidence type="ECO:0000313" key="12">
    <source>
        <dbReference type="EMBL" id="CAI5454335.1"/>
    </source>
</evidence>
<evidence type="ECO:0000256" key="4">
    <source>
        <dbReference type="ARBA" id="ARBA00022771"/>
    </source>
</evidence>
<gene>
    <name evidence="12" type="ORF">CAMP_LOCUS16972</name>
</gene>
<keyword evidence="4 9" id="KW-0863">Zinc-finger</keyword>
<dbReference type="Proteomes" id="UP001152747">
    <property type="component" value="Unassembled WGS sequence"/>
</dbReference>
<dbReference type="SUPFAM" id="SSF57667">
    <property type="entry name" value="beta-beta-alpha zinc fingers"/>
    <property type="match status" value="2"/>
</dbReference>
<feature type="region of interest" description="Disordered" evidence="10">
    <location>
        <begin position="225"/>
        <end position="266"/>
    </location>
</feature>
<name>A0A9P1J270_9PELO</name>
<dbReference type="InterPro" id="IPR036236">
    <property type="entry name" value="Znf_C2H2_sf"/>
</dbReference>
<keyword evidence="5" id="KW-0862">Zinc</keyword>
<comment type="caution">
    <text evidence="12">The sequence shown here is derived from an EMBL/GenBank/DDBJ whole genome shotgun (WGS) entry which is preliminary data.</text>
</comment>
<evidence type="ECO:0000256" key="7">
    <source>
        <dbReference type="ARBA" id="ARBA00023163"/>
    </source>
</evidence>
<dbReference type="FunFam" id="3.30.160.60:FF:000031">
    <property type="entry name" value="GLI family zinc finger 3"/>
    <property type="match status" value="1"/>
</dbReference>
<dbReference type="SMART" id="SM00355">
    <property type="entry name" value="ZnF_C2H2"/>
    <property type="match status" value="5"/>
</dbReference>
<evidence type="ECO:0000256" key="9">
    <source>
        <dbReference type="PROSITE-ProRule" id="PRU00042"/>
    </source>
</evidence>
<dbReference type="Pfam" id="PF23561">
    <property type="entry name" value="zf-C2H2_15"/>
    <property type="match status" value="1"/>
</dbReference>
<dbReference type="Gene3D" id="3.30.160.60">
    <property type="entry name" value="Classic Zinc Finger"/>
    <property type="match status" value="4"/>
</dbReference>
<feature type="domain" description="C2H2-type" evidence="11">
    <location>
        <begin position="180"/>
        <end position="209"/>
    </location>
</feature>